<proteinExistence type="predicted"/>
<feature type="non-terminal residue" evidence="1">
    <location>
        <position position="187"/>
    </location>
</feature>
<gene>
    <name evidence="1" type="ORF">H9817_05465</name>
</gene>
<comment type="caution">
    <text evidence="1">The sequence shown here is derived from an EMBL/GenBank/DDBJ whole genome shotgun (WGS) entry which is preliminary data.</text>
</comment>
<evidence type="ECO:0000313" key="1">
    <source>
        <dbReference type="EMBL" id="HIZ13356.1"/>
    </source>
</evidence>
<dbReference type="InterPro" id="IPR027417">
    <property type="entry name" value="P-loop_NTPase"/>
</dbReference>
<evidence type="ECO:0000313" key="2">
    <source>
        <dbReference type="Proteomes" id="UP000824017"/>
    </source>
</evidence>
<dbReference type="EMBL" id="DXCD01000141">
    <property type="protein sequence ID" value="HIZ13356.1"/>
    <property type="molecule type" value="Genomic_DNA"/>
</dbReference>
<name>A0A9D2DA86_9FIRM</name>
<dbReference type="AlphaFoldDB" id="A0A9D2DA86"/>
<dbReference type="Gene3D" id="3.40.50.300">
    <property type="entry name" value="P-loop containing nucleotide triphosphate hydrolases"/>
    <property type="match status" value="1"/>
</dbReference>
<keyword evidence="1" id="KW-0547">Nucleotide-binding</keyword>
<sequence>MSKTVLRNIRLINWYGFTNTTIPVSENLTLISGENECGKSTILDAVKYAYTGDTQFNKATSGYNTGVGKRNLISYTRCLVDASSGIYARPAEKIPVVYTHIALEYYDQINENPFVLGVIIETAVTDVRGNYWYAFDGKTLEDIDYVYEEKSVLKPYDASGFQKRHGVQLKNKKDGITLLMQMTGLKL</sequence>
<protein>
    <submittedName>
        <fullName evidence="1">ATP-binding protein</fullName>
    </submittedName>
</protein>
<dbReference type="Pfam" id="PF13555">
    <property type="entry name" value="AAA_29"/>
    <property type="match status" value="1"/>
</dbReference>
<dbReference type="Proteomes" id="UP000824017">
    <property type="component" value="Unassembled WGS sequence"/>
</dbReference>
<dbReference type="GO" id="GO:0005524">
    <property type="term" value="F:ATP binding"/>
    <property type="evidence" value="ECO:0007669"/>
    <property type="project" value="UniProtKB-KW"/>
</dbReference>
<organism evidence="1 2">
    <name type="scientific">Candidatus Mediterraneibacter stercorigallinarum</name>
    <dbReference type="NCBI Taxonomy" id="2838686"/>
    <lineage>
        <taxon>Bacteria</taxon>
        <taxon>Bacillati</taxon>
        <taxon>Bacillota</taxon>
        <taxon>Clostridia</taxon>
        <taxon>Lachnospirales</taxon>
        <taxon>Lachnospiraceae</taxon>
        <taxon>Mediterraneibacter</taxon>
    </lineage>
</organism>
<reference evidence="1" key="2">
    <citation type="submission" date="2021-04" db="EMBL/GenBank/DDBJ databases">
        <authorList>
            <person name="Gilroy R."/>
        </authorList>
    </citation>
    <scope>NUCLEOTIDE SEQUENCE</scope>
    <source>
        <strain evidence="1">ChiGjej1B1-13045</strain>
    </source>
</reference>
<dbReference type="SUPFAM" id="SSF52540">
    <property type="entry name" value="P-loop containing nucleoside triphosphate hydrolases"/>
    <property type="match status" value="1"/>
</dbReference>
<accession>A0A9D2DA86</accession>
<reference evidence="1" key="1">
    <citation type="journal article" date="2021" name="PeerJ">
        <title>Extensive microbial diversity within the chicken gut microbiome revealed by metagenomics and culture.</title>
        <authorList>
            <person name="Gilroy R."/>
            <person name="Ravi A."/>
            <person name="Getino M."/>
            <person name="Pursley I."/>
            <person name="Horton D.L."/>
            <person name="Alikhan N.F."/>
            <person name="Baker D."/>
            <person name="Gharbi K."/>
            <person name="Hall N."/>
            <person name="Watson M."/>
            <person name="Adriaenssens E.M."/>
            <person name="Foster-Nyarko E."/>
            <person name="Jarju S."/>
            <person name="Secka A."/>
            <person name="Antonio M."/>
            <person name="Oren A."/>
            <person name="Chaudhuri R.R."/>
            <person name="La Ragione R."/>
            <person name="Hildebrand F."/>
            <person name="Pallen M.J."/>
        </authorList>
    </citation>
    <scope>NUCLEOTIDE SEQUENCE</scope>
    <source>
        <strain evidence="1">ChiGjej1B1-13045</strain>
    </source>
</reference>
<keyword evidence="1" id="KW-0067">ATP-binding</keyword>